<evidence type="ECO:0000259" key="1">
    <source>
        <dbReference type="Pfam" id="PF01966"/>
    </source>
</evidence>
<dbReference type="CDD" id="cd00077">
    <property type="entry name" value="HDc"/>
    <property type="match status" value="1"/>
</dbReference>
<comment type="caution">
    <text evidence="2">The sequence shown here is derived from an EMBL/GenBank/DDBJ whole genome shotgun (WGS) entry which is preliminary data.</text>
</comment>
<dbReference type="STRING" id="1450648.CLORY_08090"/>
<dbReference type="Proteomes" id="UP000190080">
    <property type="component" value="Unassembled WGS sequence"/>
</dbReference>
<proteinExistence type="predicted"/>
<reference evidence="2 3" key="1">
    <citation type="submission" date="2017-03" db="EMBL/GenBank/DDBJ databases">
        <title>Genome sequence of Clostridium oryzae DSM 28571.</title>
        <authorList>
            <person name="Poehlein A."/>
            <person name="Daniel R."/>
        </authorList>
    </citation>
    <scope>NUCLEOTIDE SEQUENCE [LARGE SCALE GENOMIC DNA]</scope>
    <source>
        <strain evidence="2 3">DSM 28571</strain>
    </source>
</reference>
<protein>
    <submittedName>
        <fullName evidence="2">HD domain protein</fullName>
    </submittedName>
</protein>
<sequence length="201" mass="23448">MDKIPTIREAEEILKEGEKLNPGRWVQHSRYVGMGARLIAGSCEGMNEETAYVAGLLHDIGRRVGVVGMRHTIEGYNYLSKKGYDPIARICLTHSHLTKEIKEIFGKWDCTEEEYKFIENYLRTIEYNDYDRLIQLCDCLAFPNGFTLMEKRMMDVALRYGVNEYSVTKWKATFQVKQYFEDKMGKSVYDVLPMIVKNIFK</sequence>
<dbReference type="Gene3D" id="1.10.3210.10">
    <property type="entry name" value="Hypothetical protein af1432"/>
    <property type="match status" value="1"/>
</dbReference>
<dbReference type="RefSeq" id="WP_139375955.1">
    <property type="nucleotide sequence ID" value="NZ_MZGV01000006.1"/>
</dbReference>
<gene>
    <name evidence="2" type="ORF">CLORY_08090</name>
</gene>
<dbReference type="InterPro" id="IPR006674">
    <property type="entry name" value="HD_domain"/>
</dbReference>
<evidence type="ECO:0000313" key="2">
    <source>
        <dbReference type="EMBL" id="OPJ63937.1"/>
    </source>
</evidence>
<dbReference type="AlphaFoldDB" id="A0A1V4IWZ5"/>
<dbReference type="InterPro" id="IPR003607">
    <property type="entry name" value="HD/PDEase_dom"/>
</dbReference>
<dbReference type="OrthoDB" id="9794480at2"/>
<dbReference type="EMBL" id="MZGV01000006">
    <property type="protein sequence ID" value="OPJ63937.1"/>
    <property type="molecule type" value="Genomic_DNA"/>
</dbReference>
<organism evidence="2 3">
    <name type="scientific">Clostridium oryzae</name>
    <dbReference type="NCBI Taxonomy" id="1450648"/>
    <lineage>
        <taxon>Bacteria</taxon>
        <taxon>Bacillati</taxon>
        <taxon>Bacillota</taxon>
        <taxon>Clostridia</taxon>
        <taxon>Eubacteriales</taxon>
        <taxon>Clostridiaceae</taxon>
        <taxon>Clostridium</taxon>
    </lineage>
</organism>
<name>A0A1V4IWZ5_9CLOT</name>
<keyword evidence="3" id="KW-1185">Reference proteome</keyword>
<dbReference type="SUPFAM" id="SSF109604">
    <property type="entry name" value="HD-domain/PDEase-like"/>
    <property type="match status" value="1"/>
</dbReference>
<accession>A0A1V4IWZ5</accession>
<evidence type="ECO:0000313" key="3">
    <source>
        <dbReference type="Proteomes" id="UP000190080"/>
    </source>
</evidence>
<feature type="domain" description="HD" evidence="1">
    <location>
        <begin position="26"/>
        <end position="141"/>
    </location>
</feature>
<dbReference type="Pfam" id="PF01966">
    <property type="entry name" value="HD"/>
    <property type="match status" value="1"/>
</dbReference>